<evidence type="ECO:0000313" key="2">
    <source>
        <dbReference type="EMBL" id="SDD24095.1"/>
    </source>
</evidence>
<proteinExistence type="predicted"/>
<gene>
    <name evidence="2" type="ORF">SAMN05216323_11125</name>
</gene>
<dbReference type="AlphaFoldDB" id="A0A1G6T6S8"/>
<accession>A0A1G6T6S8</accession>
<feature type="signal peptide" evidence="1">
    <location>
        <begin position="1"/>
        <end position="19"/>
    </location>
</feature>
<dbReference type="PROSITE" id="PS51257">
    <property type="entry name" value="PROKAR_LIPOPROTEIN"/>
    <property type="match status" value="1"/>
</dbReference>
<protein>
    <recommendedName>
        <fullName evidence="4">Lipoprotein</fullName>
    </recommendedName>
</protein>
<feature type="chain" id="PRO_5011695169" description="Lipoprotein" evidence="1">
    <location>
        <begin position="20"/>
        <end position="183"/>
    </location>
</feature>
<dbReference type="EMBL" id="FMYP01000112">
    <property type="protein sequence ID" value="SDD24095.1"/>
    <property type="molecule type" value="Genomic_DNA"/>
</dbReference>
<keyword evidence="3" id="KW-1185">Reference proteome</keyword>
<reference evidence="2 3" key="1">
    <citation type="submission" date="2016-09" db="EMBL/GenBank/DDBJ databases">
        <authorList>
            <person name="Capua I."/>
            <person name="De Benedictis P."/>
            <person name="Joannis T."/>
            <person name="Lombin L.H."/>
            <person name="Cattoli G."/>
        </authorList>
    </citation>
    <scope>NUCLEOTIDE SEQUENCE [LARGE SCALE GENOMIC DNA]</scope>
    <source>
        <strain evidence="2 3">A7P-90m</strain>
    </source>
</reference>
<organism evidence="2 3">
    <name type="scientific">Williamwhitmania taraxaci</name>
    <dbReference type="NCBI Taxonomy" id="1640674"/>
    <lineage>
        <taxon>Bacteria</taxon>
        <taxon>Pseudomonadati</taxon>
        <taxon>Bacteroidota</taxon>
        <taxon>Bacteroidia</taxon>
        <taxon>Bacteroidales</taxon>
        <taxon>Williamwhitmaniaceae</taxon>
        <taxon>Williamwhitmania</taxon>
    </lineage>
</organism>
<evidence type="ECO:0008006" key="4">
    <source>
        <dbReference type="Google" id="ProtNLM"/>
    </source>
</evidence>
<keyword evidence="1" id="KW-0732">Signal</keyword>
<sequence>MTYSSKCASGFFSMAIILALLLTSCNRDQLDGCLMHLHEINKQIGADGWQVAQKFKVDKVTTYSLKKEVADTSYRLSFSIIKEGAIMSYSLGDFIKSYKNDTVYVEMALLNQDTLYLFTRKNTEMAENPSGVIDLSKIEFLLGKYYYLYSHGKLSWNQQMYFEAYRDSLINVRGNRLPVLNEK</sequence>
<evidence type="ECO:0000256" key="1">
    <source>
        <dbReference type="SAM" id="SignalP"/>
    </source>
</evidence>
<evidence type="ECO:0000313" key="3">
    <source>
        <dbReference type="Proteomes" id="UP000199452"/>
    </source>
</evidence>
<dbReference type="Proteomes" id="UP000199452">
    <property type="component" value="Unassembled WGS sequence"/>
</dbReference>
<name>A0A1G6T6S8_9BACT</name>